<dbReference type="RefSeq" id="WP_206726033.1">
    <property type="nucleotide sequence ID" value="NZ_CP071090.1"/>
</dbReference>
<dbReference type="SUPFAM" id="SSF52096">
    <property type="entry name" value="ClpP/crotonase"/>
    <property type="match status" value="1"/>
</dbReference>
<sequence length="752" mass="82091">MKSQWLRWAAMLCMGTLCLTGSALAQAPAVTSPEALRAERRVRLVKLWGEVRFFHPQAFSRPAEWDAAFMAALPRVEAARDAEAYAAAVQGMLAVLGDTATRVERTGTPASTGPAPTLRALKSWEKDVLVLDLRNLLGPQGHASWEELSKTLDADAAKARAVVLDLRMRGLQRYGLSWLVPQLLPHFIEGELRVPGLREVLHSGLKPQDGQPSYLYSTELTHPSDDLVTGTPGKKPALLVLLVDGESAIDASILALRASGKGLVVAEGPLDEGSTNMQDPTELGEGYRALVSLNETVLALEADVKRPARARLDGPDEGMRQALSLATRPPRRGAGTLAALRPTAVWRPEPRYEDALYPSREMRLLAGAKLWTVVRFFFAYPHLMDRPWEDRLPELLEKLDAAKDARAYVLALAEAGTWLQDGHVTLRGHPELQRFFGTTAPVWVTDIDGKAVVLQVILPEAAPGLAAGDIIETVDGEPIEARARRIAPYMAGATPGYLRDVTLRRTLSGEEGSTVTLGVRGARGPREVKVTRTPWWNRPPSPEAPYRVLEGNIGFVDLGRLEAEQVPKMFEALKDTRGIVFDLRNYPRGSMWALGPYFDVKGGRPYAQYERPLVGGQHTGHLMLTDSVSTARAVPKYRGRTVTLIDSRTISQAEHTGLMLEAAADTVFLGSPTAGSNGDVTQAVLPGGITFFLTGTDVRHGDGRQLQRKGLEPHVKLRPTVAGLQAGRDELLERAVQILREEPANKAASRKE</sequence>
<organism evidence="3 4">
    <name type="scientific">Pyxidicoccus parkwayensis</name>
    <dbReference type="NCBI Taxonomy" id="2813578"/>
    <lineage>
        <taxon>Bacteria</taxon>
        <taxon>Pseudomonadati</taxon>
        <taxon>Myxococcota</taxon>
        <taxon>Myxococcia</taxon>
        <taxon>Myxococcales</taxon>
        <taxon>Cystobacterineae</taxon>
        <taxon>Myxococcaceae</taxon>
        <taxon>Pyxidicoccus</taxon>
    </lineage>
</organism>
<reference evidence="3 4" key="1">
    <citation type="submission" date="2021-02" db="EMBL/GenBank/DDBJ databases">
        <title>De Novo genome assembly of isolated myxobacteria.</title>
        <authorList>
            <person name="Stevens D.C."/>
        </authorList>
    </citation>
    <scope>NUCLEOTIDE SEQUENCE [LARGE SCALE GENOMIC DNA]</scope>
    <source>
        <strain evidence="4">SCPEA02</strain>
    </source>
</reference>
<evidence type="ECO:0000256" key="1">
    <source>
        <dbReference type="SAM" id="SignalP"/>
    </source>
</evidence>
<dbReference type="InterPro" id="IPR005151">
    <property type="entry name" value="Tail-specific_protease"/>
</dbReference>
<feature type="domain" description="Tail specific protease" evidence="2">
    <location>
        <begin position="553"/>
        <end position="716"/>
    </location>
</feature>
<keyword evidence="1" id="KW-0732">Signal</keyword>
<dbReference type="Pfam" id="PF03572">
    <property type="entry name" value="Peptidase_S41"/>
    <property type="match status" value="1"/>
</dbReference>
<dbReference type="Proteomes" id="UP000662747">
    <property type="component" value="Chromosome"/>
</dbReference>
<dbReference type="Gene3D" id="3.90.226.10">
    <property type="entry name" value="2-enoyl-CoA Hydratase, Chain A, domain 1"/>
    <property type="match status" value="1"/>
</dbReference>
<gene>
    <name evidence="3" type="ORF">JY651_05825</name>
</gene>
<protein>
    <submittedName>
        <fullName evidence="3">Peptidase S41</fullName>
    </submittedName>
</protein>
<keyword evidence="4" id="KW-1185">Reference proteome</keyword>
<evidence type="ECO:0000313" key="3">
    <source>
        <dbReference type="EMBL" id="QSQ24470.1"/>
    </source>
</evidence>
<accession>A0ABX7P075</accession>
<proteinExistence type="predicted"/>
<dbReference type="EMBL" id="CP071090">
    <property type="protein sequence ID" value="QSQ24470.1"/>
    <property type="molecule type" value="Genomic_DNA"/>
</dbReference>
<feature type="chain" id="PRO_5046837919" evidence="1">
    <location>
        <begin position="26"/>
        <end position="752"/>
    </location>
</feature>
<feature type="signal peptide" evidence="1">
    <location>
        <begin position="1"/>
        <end position="25"/>
    </location>
</feature>
<name>A0ABX7P075_9BACT</name>
<dbReference type="InterPro" id="IPR029045">
    <property type="entry name" value="ClpP/crotonase-like_dom_sf"/>
</dbReference>
<evidence type="ECO:0000259" key="2">
    <source>
        <dbReference type="Pfam" id="PF03572"/>
    </source>
</evidence>
<evidence type="ECO:0000313" key="4">
    <source>
        <dbReference type="Proteomes" id="UP000662747"/>
    </source>
</evidence>